<dbReference type="STRING" id="1348624.GCA_001591545_00628"/>
<organism evidence="2 3">
    <name type="scientific">Lederbergia lenta</name>
    <name type="common">Bacillus lentus</name>
    <dbReference type="NCBI Taxonomy" id="1467"/>
    <lineage>
        <taxon>Bacteria</taxon>
        <taxon>Bacillati</taxon>
        <taxon>Bacillota</taxon>
        <taxon>Bacilli</taxon>
        <taxon>Bacillales</taxon>
        <taxon>Bacillaceae</taxon>
        <taxon>Lederbergia</taxon>
    </lineage>
</organism>
<feature type="transmembrane region" description="Helical" evidence="1">
    <location>
        <begin position="93"/>
        <end position="115"/>
    </location>
</feature>
<keyword evidence="1" id="KW-0812">Transmembrane</keyword>
<accession>A0A2X4Z565</accession>
<dbReference type="KEGG" id="blen:NCTC4824_01542"/>
<dbReference type="AlphaFoldDB" id="A0A2X4Z565"/>
<dbReference type="SUPFAM" id="SSF110997">
    <property type="entry name" value="Sporulation related repeat"/>
    <property type="match status" value="1"/>
</dbReference>
<dbReference type="InterPro" id="IPR036680">
    <property type="entry name" value="SPOR-like_sf"/>
</dbReference>
<keyword evidence="1" id="KW-1133">Transmembrane helix</keyword>
<keyword evidence="1" id="KW-0472">Membrane</keyword>
<proteinExistence type="predicted"/>
<sequence>MDKKKKTQQPAIKIKINGEERPFEEEITVNDWQVAAEETSASAEKADEEDVFDWVLPETEYKEVSEFQKVNYFPSKHKKHPSQYWRRKSVHGVATMILSIFLAVAVGLLLGTFLLKMVMNPDEQPVSGDDSIAAPPVVSNDDVKKQTVEPYIAELPALTTAVIQGDVYSSKSAAENRMAEYDAQGFGTMMMETEGKYYVFVGIADNITKAKAWEQDLKDKGMNVWAKELSMKKVEMKFTSKQEAELFASEGKLFQLLAGEAMSGIMSGKVNETSVADIGKQLDTGEGTRSEDGVVHELYSELYAAYEGLRQYQSNADDKSVLKKVQQHLLDYIKLYEGARQ</sequence>
<evidence type="ECO:0000313" key="2">
    <source>
        <dbReference type="EMBL" id="SQI55794.1"/>
    </source>
</evidence>
<name>A0A2X4Z565_LEDLE</name>
<protein>
    <submittedName>
        <fullName evidence="2">Stage II sporulation protein B</fullName>
    </submittedName>
</protein>
<keyword evidence="3" id="KW-1185">Reference proteome</keyword>
<evidence type="ECO:0000313" key="3">
    <source>
        <dbReference type="Proteomes" id="UP000249134"/>
    </source>
</evidence>
<dbReference type="Proteomes" id="UP000249134">
    <property type="component" value="Chromosome 1"/>
</dbReference>
<evidence type="ECO:0000256" key="1">
    <source>
        <dbReference type="SAM" id="Phobius"/>
    </source>
</evidence>
<gene>
    <name evidence="2" type="primary">spoIIB</name>
    <name evidence="2" type="ORF">NCTC4824_01542</name>
</gene>
<dbReference type="GO" id="GO:0042834">
    <property type="term" value="F:peptidoglycan binding"/>
    <property type="evidence" value="ECO:0007669"/>
    <property type="project" value="InterPro"/>
</dbReference>
<dbReference type="RefSeq" id="WP_066137182.1">
    <property type="nucleotide sequence ID" value="NZ_CBCSGM010000001.1"/>
</dbReference>
<dbReference type="EMBL" id="LS483476">
    <property type="protein sequence ID" value="SQI55794.1"/>
    <property type="molecule type" value="Genomic_DNA"/>
</dbReference>
<reference evidence="2 3" key="1">
    <citation type="submission" date="2018-06" db="EMBL/GenBank/DDBJ databases">
        <authorList>
            <consortium name="Pathogen Informatics"/>
            <person name="Doyle S."/>
        </authorList>
    </citation>
    <scope>NUCLEOTIDE SEQUENCE [LARGE SCALE GENOMIC DNA]</scope>
    <source>
        <strain evidence="2 3">NCTC4824</strain>
    </source>
</reference>